<gene>
    <name evidence="1" type="ORF">MML48_2g00014711</name>
</gene>
<proteinExistence type="predicted"/>
<name>A0ACB9TKD5_HOLOL</name>
<dbReference type="Proteomes" id="UP001056778">
    <property type="component" value="Chromosome 2"/>
</dbReference>
<accession>A0ACB9TKD5</accession>
<organism evidence="1 2">
    <name type="scientific">Holotrichia oblita</name>
    <name type="common">Chafer beetle</name>
    <dbReference type="NCBI Taxonomy" id="644536"/>
    <lineage>
        <taxon>Eukaryota</taxon>
        <taxon>Metazoa</taxon>
        <taxon>Ecdysozoa</taxon>
        <taxon>Arthropoda</taxon>
        <taxon>Hexapoda</taxon>
        <taxon>Insecta</taxon>
        <taxon>Pterygota</taxon>
        <taxon>Neoptera</taxon>
        <taxon>Endopterygota</taxon>
        <taxon>Coleoptera</taxon>
        <taxon>Polyphaga</taxon>
        <taxon>Scarabaeiformia</taxon>
        <taxon>Scarabaeidae</taxon>
        <taxon>Melolonthinae</taxon>
        <taxon>Holotrichia</taxon>
    </lineage>
</organism>
<evidence type="ECO:0000313" key="2">
    <source>
        <dbReference type="Proteomes" id="UP001056778"/>
    </source>
</evidence>
<sequence>MEVYRFGNTAAAFWYTQSKGSYDGDVFGSSDKWVGLGIFFDSFDNDNKHNNPYIMGVLNDEEVFDHKQDGTTQLLAGCLQISVINRSQQERIEYFNNVLTLLFHNGMTNNDKDYEMCFRVENVALPKVPGEDSQKLSQEYLEYQQKLEQQKQDYRKEHPDEAKEQNYDEWFESDNQRELRQIFQGQSQMFEVLKDLSRKLDEVIGRQERTLSLVSSQQLAPGQAVPQGQVPPQPQGGYPDTIRRNEVDTILNNQNTISNAAREIRQFVLELKTRADTIINNQAKQPTAQVQSVGYDTQSLISELRDGMNSLKQNYGHVVQKLTEKQTCPTTNYVSVSMVLGIAALQLIILLGYSMYRDSRENQAKKFY</sequence>
<reference evidence="1" key="1">
    <citation type="submission" date="2022-04" db="EMBL/GenBank/DDBJ databases">
        <title>Chromosome-scale genome assembly of Holotrichia oblita Faldermann.</title>
        <authorList>
            <person name="Rongchong L."/>
        </authorList>
    </citation>
    <scope>NUCLEOTIDE SEQUENCE</scope>
    <source>
        <strain evidence="1">81SQS9</strain>
    </source>
</reference>
<keyword evidence="2" id="KW-1185">Reference proteome</keyword>
<dbReference type="EMBL" id="CM043016">
    <property type="protein sequence ID" value="KAI4467119.1"/>
    <property type="molecule type" value="Genomic_DNA"/>
</dbReference>
<evidence type="ECO:0000313" key="1">
    <source>
        <dbReference type="EMBL" id="KAI4467119.1"/>
    </source>
</evidence>
<protein>
    <submittedName>
        <fullName evidence="1">Vesicular mannose-binding lectin</fullName>
    </submittedName>
</protein>
<comment type="caution">
    <text evidence="1">The sequence shown here is derived from an EMBL/GenBank/DDBJ whole genome shotgun (WGS) entry which is preliminary data.</text>
</comment>